<keyword evidence="2" id="KW-0812">Transmembrane</keyword>
<dbReference type="EMBL" id="SLXU01000002">
    <property type="protein sequence ID" value="TCP62390.1"/>
    <property type="molecule type" value="Genomic_DNA"/>
</dbReference>
<proteinExistence type="predicted"/>
<sequence length="136" mass="15114">MQMKLVSDSANGPEAPRREASSWGTPDLHAVTPQVRLNHWNGIPPYAIWAFAAFLMLEAVMFSGQIVPYCEANFAQPQNCAPIFTKIFPLAISLVLLYPVVTGAARRMGGNRITAQVFVFLAAFVPLMMLSWHYML</sequence>
<dbReference type="AlphaFoldDB" id="A0A4R2RFK5"/>
<keyword evidence="4" id="KW-1185">Reference proteome</keyword>
<gene>
    <name evidence="3" type="ORF">EV663_102237</name>
</gene>
<evidence type="ECO:0000313" key="3">
    <source>
        <dbReference type="EMBL" id="TCP62390.1"/>
    </source>
</evidence>
<evidence type="ECO:0000256" key="2">
    <source>
        <dbReference type="SAM" id="Phobius"/>
    </source>
</evidence>
<evidence type="ECO:0000256" key="1">
    <source>
        <dbReference type="SAM" id="MobiDB-lite"/>
    </source>
</evidence>
<organism evidence="3 4">
    <name type="scientific">Rhodovulum bhavnagarense</name>
    <dbReference type="NCBI Taxonomy" id="992286"/>
    <lineage>
        <taxon>Bacteria</taxon>
        <taxon>Pseudomonadati</taxon>
        <taxon>Pseudomonadota</taxon>
        <taxon>Alphaproteobacteria</taxon>
        <taxon>Rhodobacterales</taxon>
        <taxon>Paracoccaceae</taxon>
        <taxon>Rhodovulum</taxon>
    </lineage>
</organism>
<keyword evidence="2" id="KW-0472">Membrane</keyword>
<comment type="caution">
    <text evidence="3">The sequence shown here is derived from an EMBL/GenBank/DDBJ whole genome shotgun (WGS) entry which is preliminary data.</text>
</comment>
<accession>A0A4R2RFK5</accession>
<feature type="transmembrane region" description="Helical" evidence="2">
    <location>
        <begin position="46"/>
        <end position="67"/>
    </location>
</feature>
<evidence type="ECO:0000313" key="4">
    <source>
        <dbReference type="Proteomes" id="UP000295050"/>
    </source>
</evidence>
<reference evidence="3 4" key="1">
    <citation type="submission" date="2019-03" db="EMBL/GenBank/DDBJ databases">
        <title>Genomic Encyclopedia of Type Strains, Phase IV (KMG-IV): sequencing the most valuable type-strain genomes for metagenomic binning, comparative biology and taxonomic classification.</title>
        <authorList>
            <person name="Goeker M."/>
        </authorList>
    </citation>
    <scope>NUCLEOTIDE SEQUENCE [LARGE SCALE GENOMIC DNA]</scope>
    <source>
        <strain evidence="3 4">DSM 24766</strain>
    </source>
</reference>
<name>A0A4R2RFK5_9RHOB</name>
<dbReference type="Proteomes" id="UP000295050">
    <property type="component" value="Unassembled WGS sequence"/>
</dbReference>
<feature type="transmembrane region" description="Helical" evidence="2">
    <location>
        <begin position="87"/>
        <end position="105"/>
    </location>
</feature>
<feature type="region of interest" description="Disordered" evidence="1">
    <location>
        <begin position="1"/>
        <end position="25"/>
    </location>
</feature>
<keyword evidence="2" id="KW-1133">Transmembrane helix</keyword>
<feature type="transmembrane region" description="Helical" evidence="2">
    <location>
        <begin position="117"/>
        <end position="135"/>
    </location>
</feature>
<protein>
    <submittedName>
        <fullName evidence="3">Uncharacterized protein</fullName>
    </submittedName>
</protein>